<evidence type="ECO:0000313" key="3">
    <source>
        <dbReference type="Proteomes" id="UP000001555"/>
    </source>
</evidence>
<dbReference type="VEuPathDB" id="VectorBase:ISCW023862"/>
<reference evidence="2" key="2">
    <citation type="submission" date="2020-05" db="UniProtKB">
        <authorList>
            <consortium name="EnsemblMetazoa"/>
        </authorList>
    </citation>
    <scope>IDENTIFICATION</scope>
    <source>
        <strain evidence="2">wikel</strain>
    </source>
</reference>
<dbReference type="InParanoid" id="B7QN03"/>
<dbReference type="SUPFAM" id="SSF58100">
    <property type="entry name" value="Bacterial hemolysins"/>
    <property type="match status" value="1"/>
</dbReference>
<dbReference type="VEuPathDB" id="VectorBase:ISCP_008955"/>
<dbReference type="EMBL" id="DS974685">
    <property type="protein sequence ID" value="EEC20225.1"/>
    <property type="molecule type" value="Genomic_DNA"/>
</dbReference>
<dbReference type="EnsemblMetazoa" id="ISCW023862-RA">
    <property type="protein sequence ID" value="ISCW023862-PA"/>
    <property type="gene ID" value="ISCW023862"/>
</dbReference>
<evidence type="ECO:0000313" key="1">
    <source>
        <dbReference type="EMBL" id="EEC20225.1"/>
    </source>
</evidence>
<gene>
    <name evidence="1" type="ORF">IscW_ISCW023862</name>
</gene>
<protein>
    <submittedName>
        <fullName evidence="1 2">BdrC3, putative</fullName>
    </submittedName>
</protein>
<dbReference type="Proteomes" id="UP000001555">
    <property type="component" value="Unassembled WGS sequence"/>
</dbReference>
<sequence length="272" mass="30555">MQAVVTPHTVPQMLVQRPLTSAANHSDSLQHGEIVLLQQKVGKVHEDVRRMASKIQGLKDETARELESFKKEMQKLKGDKGDYGAIVNALTGLRSQMKGNMTAVGEEFDNLKEEMKVYESSLENVGSLKERVDSKIEDVVKDIESLKQTVESCSNLSSTVNEMKTSIAAIQDMKYVSEFVNDFEQTLVGDIKGSSGDKKKAFTQQVEMLKKCVGVIDELKTTVKHKDMETVVNELRVIREDLSNAKEYKELKKNFAKLSKTVEEKLLKIEEA</sequence>
<name>B7QN03_IXOSC</name>
<dbReference type="HOGENOM" id="CLU_1024087_0_0_1"/>
<proteinExistence type="predicted"/>
<evidence type="ECO:0000313" key="2">
    <source>
        <dbReference type="EnsemblMetazoa" id="ISCW023862-PA"/>
    </source>
</evidence>
<dbReference type="AlphaFoldDB" id="B7QN03"/>
<dbReference type="VEuPathDB" id="VectorBase:ISCI023862"/>
<dbReference type="PaxDb" id="6945-B7QN03"/>
<dbReference type="Gene3D" id="1.10.287.1490">
    <property type="match status" value="1"/>
</dbReference>
<dbReference type="EMBL" id="ABJB010676595">
    <property type="status" value="NOT_ANNOTATED_CDS"/>
    <property type="molecule type" value="Genomic_DNA"/>
</dbReference>
<reference evidence="1 3" key="1">
    <citation type="submission" date="2008-03" db="EMBL/GenBank/DDBJ databases">
        <title>Annotation of Ixodes scapularis.</title>
        <authorList>
            <consortium name="Ixodes scapularis Genome Project Consortium"/>
            <person name="Caler E."/>
            <person name="Hannick L.I."/>
            <person name="Bidwell S."/>
            <person name="Joardar V."/>
            <person name="Thiagarajan M."/>
            <person name="Amedeo P."/>
            <person name="Galinsky K.J."/>
            <person name="Schobel S."/>
            <person name="Inman J."/>
            <person name="Hostetler J."/>
            <person name="Miller J."/>
            <person name="Hammond M."/>
            <person name="Megy K."/>
            <person name="Lawson D."/>
            <person name="Kodira C."/>
            <person name="Sutton G."/>
            <person name="Meyer J."/>
            <person name="Hill C.A."/>
            <person name="Birren B."/>
            <person name="Nene V."/>
            <person name="Collins F."/>
            <person name="Alarcon-Chaidez F."/>
            <person name="Wikel S."/>
            <person name="Strausberg R."/>
        </authorList>
    </citation>
    <scope>NUCLEOTIDE SEQUENCE [LARGE SCALE GENOMIC DNA]</scope>
    <source>
        <strain evidence="3">Wikel</strain>
        <strain evidence="1">Wikel colony</strain>
    </source>
</reference>
<accession>B7QN03</accession>
<organism>
    <name type="scientific">Ixodes scapularis</name>
    <name type="common">Black-legged tick</name>
    <name type="synonym">Deer tick</name>
    <dbReference type="NCBI Taxonomy" id="6945"/>
    <lineage>
        <taxon>Eukaryota</taxon>
        <taxon>Metazoa</taxon>
        <taxon>Ecdysozoa</taxon>
        <taxon>Arthropoda</taxon>
        <taxon>Chelicerata</taxon>
        <taxon>Arachnida</taxon>
        <taxon>Acari</taxon>
        <taxon>Parasitiformes</taxon>
        <taxon>Ixodida</taxon>
        <taxon>Ixodoidea</taxon>
        <taxon>Ixodidae</taxon>
        <taxon>Ixodinae</taxon>
        <taxon>Ixodes</taxon>
    </lineage>
</organism>
<keyword evidence="3" id="KW-1185">Reference proteome</keyword>
<dbReference type="OrthoDB" id="6475149at2759"/>